<dbReference type="InterPro" id="IPR050482">
    <property type="entry name" value="Sensor_HK_TwoCompSys"/>
</dbReference>
<dbReference type="Pfam" id="PF07730">
    <property type="entry name" value="HisKA_3"/>
    <property type="match status" value="1"/>
</dbReference>
<dbReference type="Gene3D" id="3.30.565.10">
    <property type="entry name" value="Histidine kinase-like ATPase, C-terminal domain"/>
    <property type="match status" value="1"/>
</dbReference>
<comment type="catalytic activity">
    <reaction evidence="1">
        <text>ATP + protein L-histidine = ADP + protein N-phospho-L-histidine.</text>
        <dbReference type="EC" id="2.7.13.3"/>
    </reaction>
</comment>
<dbReference type="InterPro" id="IPR003594">
    <property type="entry name" value="HATPase_dom"/>
</dbReference>
<evidence type="ECO:0000313" key="10">
    <source>
        <dbReference type="EMBL" id="ABC27733.1"/>
    </source>
</evidence>
<reference evidence="10 11" key="1">
    <citation type="journal article" date="2005" name="Nucleic Acids Res.">
        <title>Genomic blueprint of Hahella chejuensis, a marine microbe producing an algicidal agent.</title>
        <authorList>
            <person name="Jeong H."/>
            <person name="Yim J.H."/>
            <person name="Lee C."/>
            <person name="Choi S.-H."/>
            <person name="Park Y.K."/>
            <person name="Yoon S.H."/>
            <person name="Hur C.-G."/>
            <person name="Kang H.-Y."/>
            <person name="Kim D."/>
            <person name="Lee H.H."/>
            <person name="Park K.H."/>
            <person name="Park S.-H."/>
            <person name="Park H.-S."/>
            <person name="Lee H.K."/>
            <person name="Oh T.K."/>
            <person name="Kim J.F."/>
        </authorList>
    </citation>
    <scope>NUCLEOTIDE SEQUENCE [LARGE SCALE GENOMIC DNA]</scope>
    <source>
        <strain evidence="10 11">KCTC 2396</strain>
    </source>
</reference>
<evidence type="ECO:0000256" key="1">
    <source>
        <dbReference type="ARBA" id="ARBA00000085"/>
    </source>
</evidence>
<feature type="domain" description="Histidine kinase" evidence="9">
    <location>
        <begin position="404"/>
        <end position="488"/>
    </location>
</feature>
<evidence type="ECO:0000256" key="2">
    <source>
        <dbReference type="ARBA" id="ARBA00012438"/>
    </source>
</evidence>
<keyword evidence="7" id="KW-0067">ATP-binding</keyword>
<dbReference type="InterPro" id="IPR011712">
    <property type="entry name" value="Sig_transdc_His_kin_sub3_dim/P"/>
</dbReference>
<evidence type="ECO:0000256" key="7">
    <source>
        <dbReference type="ARBA" id="ARBA00022840"/>
    </source>
</evidence>
<keyword evidence="6 10" id="KW-0418">Kinase</keyword>
<evidence type="ECO:0000256" key="8">
    <source>
        <dbReference type="ARBA" id="ARBA00023012"/>
    </source>
</evidence>
<dbReference type="SUPFAM" id="SSF55874">
    <property type="entry name" value="ATPase domain of HSP90 chaperone/DNA topoisomerase II/histidine kinase"/>
    <property type="match status" value="1"/>
</dbReference>
<dbReference type="Pfam" id="PF02518">
    <property type="entry name" value="HATPase_c"/>
    <property type="match status" value="1"/>
</dbReference>
<dbReference type="HOGENOM" id="CLU_558684_0_0_6"/>
<dbReference type="Gene3D" id="1.20.5.1930">
    <property type="match status" value="1"/>
</dbReference>
<keyword evidence="5" id="KW-0547">Nucleotide-binding</keyword>
<organism evidence="10 11">
    <name type="scientific">Hahella chejuensis (strain KCTC 2396)</name>
    <dbReference type="NCBI Taxonomy" id="349521"/>
    <lineage>
        <taxon>Bacteria</taxon>
        <taxon>Pseudomonadati</taxon>
        <taxon>Pseudomonadota</taxon>
        <taxon>Gammaproteobacteria</taxon>
        <taxon>Oceanospirillales</taxon>
        <taxon>Hahellaceae</taxon>
        <taxon>Hahella</taxon>
    </lineage>
</organism>
<dbReference type="SMART" id="SM00387">
    <property type="entry name" value="HATPase_c"/>
    <property type="match status" value="1"/>
</dbReference>
<dbReference type="PROSITE" id="PS50109">
    <property type="entry name" value="HIS_KIN"/>
    <property type="match status" value="1"/>
</dbReference>
<sequence>MDSFRKYSFLRCIKFTVLVALFGFAVSFFVHQYQVLANSIKVSDQTSGLINRQHISVLLGRGNFVHIEDALAQLVKESPLLFAYVLDADGKVAATSHKSAAVDVPCCYDWENLEGSAFKFDGTPAAPFESVADGVSFIRKVTPVLEHSSSEKIGSLVTFLVPRLIKREHLADTLIISSMALIFILATGVALSLLLSRALTAPVRELTRFVDSVDDTEAKEELNRLGTHPFAGGNIVEIRQLLQSFLAYREKILDHKNLLEAQVRERTHALEVAVEENRMLGNTLRTALEDERKLIAQEIHDNFNATLVAIKMYSQKIEQLAREGGEDAQIAGMGGKITSIVTDAYSSARSLVSRLRPEIIDTLGLSGALEELVNNYNQSSNGCSFMLSIGDHCDNLDEERNIGIYRIVQEAVTNAVKHAAAKEVAISLHRPKDYELVIQDDGVGFKPLQEKDAGIGLISMRERAMSLGGRFESVNTEAGARIKVSIPA</sequence>
<keyword evidence="11" id="KW-1185">Reference proteome</keyword>
<evidence type="ECO:0000256" key="4">
    <source>
        <dbReference type="ARBA" id="ARBA00022679"/>
    </source>
</evidence>
<name>Q2SNP1_HAHCH</name>
<gene>
    <name evidence="10" type="ordered locus">HCH_00840</name>
</gene>
<evidence type="ECO:0000256" key="3">
    <source>
        <dbReference type="ARBA" id="ARBA00022553"/>
    </source>
</evidence>
<dbReference type="eggNOG" id="COG4585">
    <property type="taxonomic scope" value="Bacteria"/>
</dbReference>
<dbReference type="Proteomes" id="UP000000238">
    <property type="component" value="Chromosome"/>
</dbReference>
<dbReference type="STRING" id="349521.HCH_00840"/>
<evidence type="ECO:0000313" key="11">
    <source>
        <dbReference type="Proteomes" id="UP000000238"/>
    </source>
</evidence>
<dbReference type="GO" id="GO:0005524">
    <property type="term" value="F:ATP binding"/>
    <property type="evidence" value="ECO:0007669"/>
    <property type="project" value="UniProtKB-KW"/>
</dbReference>
<proteinExistence type="predicted"/>
<dbReference type="EMBL" id="CP000155">
    <property type="protein sequence ID" value="ABC27733.1"/>
    <property type="molecule type" value="Genomic_DNA"/>
</dbReference>
<dbReference type="GO" id="GO:0000155">
    <property type="term" value="F:phosphorelay sensor kinase activity"/>
    <property type="evidence" value="ECO:0007669"/>
    <property type="project" value="InterPro"/>
</dbReference>
<accession>Q2SNP1</accession>
<dbReference type="KEGG" id="hch:HCH_00840"/>
<dbReference type="PANTHER" id="PTHR24421">
    <property type="entry name" value="NITRATE/NITRITE SENSOR PROTEIN NARX-RELATED"/>
    <property type="match status" value="1"/>
</dbReference>
<dbReference type="RefSeq" id="WP_011394810.1">
    <property type="nucleotide sequence ID" value="NC_007645.1"/>
</dbReference>
<protein>
    <recommendedName>
        <fullName evidence="2">histidine kinase</fullName>
        <ecNumber evidence="2">2.7.13.3</ecNumber>
    </recommendedName>
</protein>
<dbReference type="InterPro" id="IPR005467">
    <property type="entry name" value="His_kinase_dom"/>
</dbReference>
<dbReference type="InterPro" id="IPR036890">
    <property type="entry name" value="HATPase_C_sf"/>
</dbReference>
<keyword evidence="4" id="KW-0808">Transferase</keyword>
<dbReference type="GO" id="GO:0016020">
    <property type="term" value="C:membrane"/>
    <property type="evidence" value="ECO:0007669"/>
    <property type="project" value="InterPro"/>
</dbReference>
<dbReference type="GO" id="GO:0046983">
    <property type="term" value="F:protein dimerization activity"/>
    <property type="evidence" value="ECO:0007669"/>
    <property type="project" value="InterPro"/>
</dbReference>
<keyword evidence="8" id="KW-0902">Two-component regulatory system</keyword>
<dbReference type="OrthoDB" id="9797605at2"/>
<dbReference type="CDD" id="cd16917">
    <property type="entry name" value="HATPase_UhpB-NarQ-NarX-like"/>
    <property type="match status" value="1"/>
</dbReference>
<dbReference type="AlphaFoldDB" id="Q2SNP1"/>
<keyword evidence="3" id="KW-0597">Phosphoprotein</keyword>
<evidence type="ECO:0000256" key="5">
    <source>
        <dbReference type="ARBA" id="ARBA00022741"/>
    </source>
</evidence>
<dbReference type="PANTHER" id="PTHR24421:SF10">
    <property type="entry name" value="NITRATE_NITRITE SENSOR PROTEIN NARQ"/>
    <property type="match status" value="1"/>
</dbReference>
<evidence type="ECO:0000259" key="9">
    <source>
        <dbReference type="PROSITE" id="PS50109"/>
    </source>
</evidence>
<evidence type="ECO:0000256" key="6">
    <source>
        <dbReference type="ARBA" id="ARBA00022777"/>
    </source>
</evidence>
<dbReference type="EC" id="2.7.13.3" evidence="2"/>